<protein>
    <recommendedName>
        <fullName evidence="8">DDE Tnp4 domain-containing protein</fullName>
    </recommendedName>
</protein>
<dbReference type="AlphaFoldDB" id="A0A5N4B1N1"/>
<evidence type="ECO:0000313" key="10">
    <source>
        <dbReference type="Proteomes" id="UP000327044"/>
    </source>
</evidence>
<dbReference type="InterPro" id="IPR045249">
    <property type="entry name" value="HARBI1-like"/>
</dbReference>
<organism evidence="9 10">
    <name type="scientific">Photinus pyralis</name>
    <name type="common">Common eastern firefly</name>
    <name type="synonym">Lampyris pyralis</name>
    <dbReference type="NCBI Taxonomy" id="7054"/>
    <lineage>
        <taxon>Eukaryota</taxon>
        <taxon>Metazoa</taxon>
        <taxon>Ecdysozoa</taxon>
        <taxon>Arthropoda</taxon>
        <taxon>Hexapoda</taxon>
        <taxon>Insecta</taxon>
        <taxon>Pterygota</taxon>
        <taxon>Neoptera</taxon>
        <taxon>Endopterygota</taxon>
        <taxon>Coleoptera</taxon>
        <taxon>Polyphaga</taxon>
        <taxon>Elateriformia</taxon>
        <taxon>Elateroidea</taxon>
        <taxon>Lampyridae</taxon>
        <taxon>Lampyrinae</taxon>
        <taxon>Photinus</taxon>
    </lineage>
</organism>
<evidence type="ECO:0000256" key="7">
    <source>
        <dbReference type="ARBA" id="ARBA00023242"/>
    </source>
</evidence>
<dbReference type="InterPro" id="IPR027806">
    <property type="entry name" value="HARBI1_dom"/>
</dbReference>
<dbReference type="PANTHER" id="PTHR22930:SF85">
    <property type="entry name" value="GH03217P-RELATED"/>
    <property type="match status" value="1"/>
</dbReference>
<feature type="non-terminal residue" evidence="9">
    <location>
        <position position="1"/>
    </location>
</feature>
<gene>
    <name evidence="9" type="ORF">PPYR_00477</name>
</gene>
<keyword evidence="4" id="KW-0540">Nuclease</keyword>
<keyword evidence="7" id="KW-0539">Nucleus</keyword>
<dbReference type="EMBL" id="VVIM01000001">
    <property type="protein sequence ID" value="KAB0803507.1"/>
    <property type="molecule type" value="Genomic_DNA"/>
</dbReference>
<dbReference type="PANTHER" id="PTHR22930">
    <property type="match status" value="1"/>
</dbReference>
<dbReference type="GO" id="GO:0016787">
    <property type="term" value="F:hydrolase activity"/>
    <property type="evidence" value="ECO:0007669"/>
    <property type="project" value="UniProtKB-KW"/>
</dbReference>
<dbReference type="Pfam" id="PF13359">
    <property type="entry name" value="DDE_Tnp_4"/>
    <property type="match status" value="1"/>
</dbReference>
<keyword evidence="5" id="KW-0479">Metal-binding</keyword>
<evidence type="ECO:0000256" key="5">
    <source>
        <dbReference type="ARBA" id="ARBA00022723"/>
    </source>
</evidence>
<dbReference type="InParanoid" id="A0A5N4B1N1"/>
<comment type="cofactor">
    <cofactor evidence="1">
        <name>a divalent metal cation</name>
        <dbReference type="ChEBI" id="CHEBI:60240"/>
    </cofactor>
</comment>
<accession>A0A5N4B1N1</accession>
<comment type="caution">
    <text evidence="9">The sequence shown here is derived from an EMBL/GenBank/DDBJ whole genome shotgun (WGS) entry which is preliminary data.</text>
</comment>
<evidence type="ECO:0000256" key="3">
    <source>
        <dbReference type="ARBA" id="ARBA00006958"/>
    </source>
</evidence>
<feature type="domain" description="DDE Tnp4" evidence="8">
    <location>
        <begin position="1"/>
        <end position="75"/>
    </location>
</feature>
<comment type="subcellular location">
    <subcellularLocation>
        <location evidence="2">Nucleus</location>
    </subcellularLocation>
</comment>
<dbReference type="GO" id="GO:0046872">
    <property type="term" value="F:metal ion binding"/>
    <property type="evidence" value="ECO:0007669"/>
    <property type="project" value="UniProtKB-KW"/>
</dbReference>
<evidence type="ECO:0000259" key="8">
    <source>
        <dbReference type="Pfam" id="PF13359"/>
    </source>
</evidence>
<comment type="similarity">
    <text evidence="3">Belongs to the HARBI1 family.</text>
</comment>
<proteinExistence type="inferred from homology"/>
<dbReference type="GO" id="GO:0004518">
    <property type="term" value="F:nuclease activity"/>
    <property type="evidence" value="ECO:0007669"/>
    <property type="project" value="UniProtKB-KW"/>
</dbReference>
<dbReference type="Proteomes" id="UP000327044">
    <property type="component" value="Unassembled WGS sequence"/>
</dbReference>
<evidence type="ECO:0000256" key="6">
    <source>
        <dbReference type="ARBA" id="ARBA00022801"/>
    </source>
</evidence>
<keyword evidence="6" id="KW-0378">Hydrolase</keyword>
<keyword evidence="10" id="KW-1185">Reference proteome</keyword>
<evidence type="ECO:0000313" key="9">
    <source>
        <dbReference type="EMBL" id="KAB0803507.1"/>
    </source>
</evidence>
<sequence>DSGYPCLPWLFVPIPNPNTNQQHNYNNNFKRCRSTVERCIGVLKGRFRCLLKDRTLHYEPRVAAQITLTCCVLHNIAIHYNVQNLDVMWDEMDVQERPPMPPLPERRDVVLRQMGQEARRLYIEQFF</sequence>
<evidence type="ECO:0000256" key="2">
    <source>
        <dbReference type="ARBA" id="ARBA00004123"/>
    </source>
</evidence>
<reference evidence="9 10" key="1">
    <citation type="journal article" date="2018" name="Elife">
        <title>Firefly genomes illuminate parallel origins of bioluminescence in beetles.</title>
        <authorList>
            <person name="Fallon T.R."/>
            <person name="Lower S.E."/>
            <person name="Chang C.H."/>
            <person name="Bessho-Uehara M."/>
            <person name="Martin G.J."/>
            <person name="Bewick A.J."/>
            <person name="Behringer M."/>
            <person name="Debat H.J."/>
            <person name="Wong I."/>
            <person name="Day J.C."/>
            <person name="Suvorov A."/>
            <person name="Silva C.J."/>
            <person name="Stanger-Hall K.F."/>
            <person name="Hall D.W."/>
            <person name="Schmitz R.J."/>
            <person name="Nelson D.R."/>
            <person name="Lewis S.M."/>
            <person name="Shigenobu S."/>
            <person name="Bybee S.M."/>
            <person name="Larracuente A.M."/>
            <person name="Oba Y."/>
            <person name="Weng J.K."/>
        </authorList>
    </citation>
    <scope>NUCLEOTIDE SEQUENCE [LARGE SCALE GENOMIC DNA]</scope>
    <source>
        <strain evidence="9">1611_PpyrPB1</strain>
        <tissue evidence="9">Whole body</tissue>
    </source>
</reference>
<dbReference type="GO" id="GO:0005634">
    <property type="term" value="C:nucleus"/>
    <property type="evidence" value="ECO:0007669"/>
    <property type="project" value="UniProtKB-SubCell"/>
</dbReference>
<evidence type="ECO:0000256" key="1">
    <source>
        <dbReference type="ARBA" id="ARBA00001968"/>
    </source>
</evidence>
<evidence type="ECO:0000256" key="4">
    <source>
        <dbReference type="ARBA" id="ARBA00022722"/>
    </source>
</evidence>
<name>A0A5N4B1N1_PHOPY</name>